<comment type="function">
    <text evidence="4">Chaperone for NapA, the catalytic subunit of the periplasmic nitrate reductase. It binds directly and specifically to the twin-arginine signal peptide of NapA, preventing premature interaction with the Tat translocase and premature export.</text>
</comment>
<dbReference type="PANTHER" id="PTHR38603">
    <property type="entry name" value="CHAPERONE NAPD"/>
    <property type="match status" value="1"/>
</dbReference>
<accession>A0ABV8V6K8</accession>
<dbReference type="RefSeq" id="WP_290265048.1">
    <property type="nucleotide sequence ID" value="NZ_JAUFQG010000006.1"/>
</dbReference>
<evidence type="ECO:0000256" key="3">
    <source>
        <dbReference type="ARBA" id="ARBA00023186"/>
    </source>
</evidence>
<dbReference type="Proteomes" id="UP001595840">
    <property type="component" value="Unassembled WGS sequence"/>
</dbReference>
<evidence type="ECO:0000256" key="4">
    <source>
        <dbReference type="HAMAP-Rule" id="MF_02200"/>
    </source>
</evidence>
<dbReference type="Gene3D" id="3.30.70.920">
    <property type="match status" value="1"/>
</dbReference>
<name>A0ABV8V6K8_9GAMM</name>
<evidence type="ECO:0000256" key="1">
    <source>
        <dbReference type="ARBA" id="ARBA00004496"/>
    </source>
</evidence>
<dbReference type="InterPro" id="IPR005623">
    <property type="entry name" value="Chaperone_NapD_NO3_reduct"/>
</dbReference>
<gene>
    <name evidence="4" type="primary">napD</name>
    <name evidence="5" type="ORF">ACFOX3_12525</name>
</gene>
<comment type="similarity">
    <text evidence="4">Belongs to the NapD family.</text>
</comment>
<comment type="subunit">
    <text evidence="4">Interacts with the cytoplasmic NapA precursor.</text>
</comment>
<evidence type="ECO:0000313" key="6">
    <source>
        <dbReference type="Proteomes" id="UP001595840"/>
    </source>
</evidence>
<sequence length="96" mass="10609">MATSRIEPAHHIASLVIQFKAEHRAALHQFIDNFTGAEIGVEENSKMVVLITSDNQQTIVDFIDQVQLRTGVLSANLVYHFNEAETSTQGAQNETA</sequence>
<proteinExistence type="inferred from homology"/>
<dbReference type="HAMAP" id="MF_02200">
    <property type="entry name" value="NapD"/>
    <property type="match status" value="1"/>
</dbReference>
<comment type="caution">
    <text evidence="5">The sequence shown here is derived from an EMBL/GenBank/DDBJ whole genome shotgun (WGS) entry which is preliminary data.</text>
</comment>
<evidence type="ECO:0000256" key="2">
    <source>
        <dbReference type="ARBA" id="ARBA00022490"/>
    </source>
</evidence>
<dbReference type="Pfam" id="PF03927">
    <property type="entry name" value="NapD"/>
    <property type="match status" value="1"/>
</dbReference>
<organism evidence="5 6">
    <name type="scientific">Simiduia curdlanivorans</name>
    <dbReference type="NCBI Taxonomy" id="1492769"/>
    <lineage>
        <taxon>Bacteria</taxon>
        <taxon>Pseudomonadati</taxon>
        <taxon>Pseudomonadota</taxon>
        <taxon>Gammaproteobacteria</taxon>
        <taxon>Cellvibrionales</taxon>
        <taxon>Cellvibrionaceae</taxon>
        <taxon>Simiduia</taxon>
    </lineage>
</organism>
<reference evidence="6" key="1">
    <citation type="journal article" date="2019" name="Int. J. Syst. Evol. Microbiol.">
        <title>The Global Catalogue of Microorganisms (GCM) 10K type strain sequencing project: providing services to taxonomists for standard genome sequencing and annotation.</title>
        <authorList>
            <consortium name="The Broad Institute Genomics Platform"/>
            <consortium name="The Broad Institute Genome Sequencing Center for Infectious Disease"/>
            <person name="Wu L."/>
            <person name="Ma J."/>
        </authorList>
    </citation>
    <scope>NUCLEOTIDE SEQUENCE [LARGE SCALE GENOMIC DNA]</scope>
    <source>
        <strain evidence="6">CECT 8570</strain>
    </source>
</reference>
<comment type="subcellular location">
    <subcellularLocation>
        <location evidence="1 4">Cytoplasm</location>
    </subcellularLocation>
</comment>
<keyword evidence="2 4" id="KW-0963">Cytoplasm</keyword>
<keyword evidence="6" id="KW-1185">Reference proteome</keyword>
<evidence type="ECO:0000313" key="5">
    <source>
        <dbReference type="EMBL" id="MFC4363134.1"/>
    </source>
</evidence>
<dbReference type="PANTHER" id="PTHR38603:SF1">
    <property type="entry name" value="CHAPERONE NAPD"/>
    <property type="match status" value="1"/>
</dbReference>
<protein>
    <recommendedName>
        <fullName evidence="4">Chaperone NapD</fullName>
    </recommendedName>
    <alternativeName>
        <fullName evidence="4">NapA signal peptide-binding chaperone NapD</fullName>
    </alternativeName>
</protein>
<keyword evidence="3 4" id="KW-0143">Chaperone</keyword>
<dbReference type="EMBL" id="JBHSCX010000015">
    <property type="protein sequence ID" value="MFC4363134.1"/>
    <property type="molecule type" value="Genomic_DNA"/>
</dbReference>